<feature type="compositionally biased region" description="Basic and acidic residues" evidence="8">
    <location>
        <begin position="108"/>
        <end position="117"/>
    </location>
</feature>
<dbReference type="InterPro" id="IPR036852">
    <property type="entry name" value="Peptidase_S8/S53_dom_sf"/>
</dbReference>
<feature type="active site" description="Charge relay system" evidence="6 7">
    <location>
        <position position="116"/>
    </location>
</feature>
<dbReference type="PANTHER" id="PTHR10795">
    <property type="entry name" value="PROPROTEIN CONVERTASE SUBTILISIN/KEXIN"/>
    <property type="match status" value="1"/>
</dbReference>
<keyword evidence="5 7" id="KW-0720">Serine protease</keyword>
<protein>
    <recommendedName>
        <fullName evidence="13">Cucumisin-like</fullName>
    </recommendedName>
</protein>
<evidence type="ECO:0000256" key="6">
    <source>
        <dbReference type="PIRSR" id="PIRSR615500-1"/>
    </source>
</evidence>
<dbReference type="EMBL" id="KI536726">
    <property type="protein sequence ID" value="ESR48828.1"/>
    <property type="molecule type" value="Genomic_DNA"/>
</dbReference>
<feature type="active site" description="Charge relay system" evidence="6 7">
    <location>
        <position position="46"/>
    </location>
</feature>
<organism evidence="11 12">
    <name type="scientific">Citrus clementina</name>
    <name type="common">Clementine</name>
    <name type="synonym">Citrus deliciosa x Citrus sinensis</name>
    <dbReference type="NCBI Taxonomy" id="85681"/>
    <lineage>
        <taxon>Eukaryota</taxon>
        <taxon>Viridiplantae</taxon>
        <taxon>Streptophyta</taxon>
        <taxon>Embryophyta</taxon>
        <taxon>Tracheophyta</taxon>
        <taxon>Spermatophyta</taxon>
        <taxon>Magnoliopsida</taxon>
        <taxon>eudicotyledons</taxon>
        <taxon>Gunneridae</taxon>
        <taxon>Pentapetalae</taxon>
        <taxon>rosids</taxon>
        <taxon>malvids</taxon>
        <taxon>Sapindales</taxon>
        <taxon>Rutaceae</taxon>
        <taxon>Aurantioideae</taxon>
        <taxon>Citrus</taxon>
    </lineage>
</organism>
<feature type="active site" description="Charge relay system" evidence="6 7">
    <location>
        <position position="443"/>
    </location>
</feature>
<keyword evidence="4 7" id="KW-0378">Hydrolase</keyword>
<evidence type="ECO:0000256" key="2">
    <source>
        <dbReference type="ARBA" id="ARBA00022670"/>
    </source>
</evidence>
<evidence type="ECO:0000256" key="3">
    <source>
        <dbReference type="ARBA" id="ARBA00022729"/>
    </source>
</evidence>
<dbReference type="KEGG" id="cic:CICLE_v10033662mg"/>
<feature type="domain" description="Subtilisin-like protease fibronectin type-III" evidence="10">
    <location>
        <begin position="549"/>
        <end position="648"/>
    </location>
</feature>
<accession>V4SM27</accession>
<dbReference type="Pfam" id="PF00082">
    <property type="entry name" value="Peptidase_S8"/>
    <property type="match status" value="1"/>
</dbReference>
<evidence type="ECO:0000256" key="1">
    <source>
        <dbReference type="ARBA" id="ARBA00011073"/>
    </source>
</evidence>
<dbReference type="InParanoid" id="V4SM27"/>
<sequence>MGGVVSVFPNRKRKLHTTRSWDFMGFSQQVDRSTTEESDIVIGVFDTGIWPESESFNGTGFGPPPTKWRGSSQVSANFTCNKYVLNSSKIVGARYYKSDGEFGPDDLPSPRDTDGHGSHTASTAAGNLVSMANLYGFSSGKARGCVPSARIAVYKICWSDGCDDADILAAFDDAIADGVDIISLSLGSSNPHEYFNDSIAIGTFHAMRNGILTSASAGNDGPSRSTITNVAPWFISVAASTIDRKFSTKVQLGNNNIYEGISINTYDLQNVTYPLIYGGDAANISGGFTDSSSRFCYQDSLDQNLVKGKIVVCDDLVSGEGPFSAGAVGALMQGQRRRDRAFSFPLPTSYVDTNDGSDILLYINSTRNATATIYRSTEGNNTLAPFVGSLSSRGPNPITPDILKPDISAPGIDILAAWSPVNPVSEVKGDPRFVPYNIISGTSMACPHVTGAAAYIKSFHPTWSPAAIKSALMTTATPMSSAKNRDAEFAYGSGHVNPIKSLNPGLVYDAEAIDYVKFLCGHGYSTNLLQLVTGDNSSCSETIHATVWDLNYPSLALSVFPFESNNISSRVFNRVVTNVGSPLSTYKASVTAPAGLKIQVNPNVLSFTSLGQKQPFQLTIEGTIIESTVSASLVWDDGVHQVRSPIVVYVVS</sequence>
<evidence type="ECO:0000259" key="10">
    <source>
        <dbReference type="Pfam" id="PF17766"/>
    </source>
</evidence>
<evidence type="ECO:0000256" key="5">
    <source>
        <dbReference type="ARBA" id="ARBA00022825"/>
    </source>
</evidence>
<dbReference type="CDD" id="cd02120">
    <property type="entry name" value="PA_subtilisin_like"/>
    <property type="match status" value="1"/>
</dbReference>
<dbReference type="SUPFAM" id="SSF52743">
    <property type="entry name" value="Subtilisin-like"/>
    <property type="match status" value="1"/>
</dbReference>
<dbReference type="Pfam" id="PF17766">
    <property type="entry name" value="fn3_6"/>
    <property type="match status" value="1"/>
</dbReference>
<evidence type="ECO:0000256" key="4">
    <source>
        <dbReference type="ARBA" id="ARBA00022801"/>
    </source>
</evidence>
<keyword evidence="2 7" id="KW-0645">Protease</keyword>
<dbReference type="InterPro" id="IPR000209">
    <property type="entry name" value="Peptidase_S8/S53_dom"/>
</dbReference>
<evidence type="ECO:0000259" key="9">
    <source>
        <dbReference type="Pfam" id="PF00082"/>
    </source>
</evidence>
<evidence type="ECO:0000313" key="11">
    <source>
        <dbReference type="EMBL" id="ESR48828.1"/>
    </source>
</evidence>
<dbReference type="InterPro" id="IPR041469">
    <property type="entry name" value="Subtilisin-like_FN3"/>
</dbReference>
<evidence type="ECO:0000256" key="7">
    <source>
        <dbReference type="PROSITE-ProRule" id="PRU01240"/>
    </source>
</evidence>
<proteinExistence type="inferred from homology"/>
<gene>
    <name evidence="11" type="ORF">CICLE_v10033662mg</name>
</gene>
<dbReference type="PROSITE" id="PS00138">
    <property type="entry name" value="SUBTILASE_SER"/>
    <property type="match status" value="1"/>
</dbReference>
<comment type="similarity">
    <text evidence="1 7">Belongs to the peptidase S8 family.</text>
</comment>
<evidence type="ECO:0000256" key="8">
    <source>
        <dbReference type="SAM" id="MobiDB-lite"/>
    </source>
</evidence>
<keyword evidence="3" id="KW-0732">Signal</keyword>
<evidence type="ECO:0000313" key="12">
    <source>
        <dbReference type="Proteomes" id="UP000030687"/>
    </source>
</evidence>
<dbReference type="InterPro" id="IPR015500">
    <property type="entry name" value="Peptidase_S8_subtilisin-rel"/>
</dbReference>
<dbReference type="InterPro" id="IPR023828">
    <property type="entry name" value="Peptidase_S8_Ser-AS"/>
</dbReference>
<dbReference type="PRINTS" id="PR00723">
    <property type="entry name" value="SUBTILISIN"/>
</dbReference>
<dbReference type="PROSITE" id="PS51892">
    <property type="entry name" value="SUBTILASE"/>
    <property type="match status" value="1"/>
</dbReference>
<dbReference type="Gramene" id="ESR48828">
    <property type="protein sequence ID" value="ESR48828"/>
    <property type="gene ID" value="CICLE_v10033662mg"/>
</dbReference>
<dbReference type="InterPro" id="IPR045051">
    <property type="entry name" value="SBT"/>
</dbReference>
<feature type="domain" description="Peptidase S8/S53" evidence="9">
    <location>
        <begin position="38"/>
        <end position="494"/>
    </location>
</feature>
<dbReference type="GO" id="GO:0004252">
    <property type="term" value="F:serine-type endopeptidase activity"/>
    <property type="evidence" value="ECO:0007669"/>
    <property type="project" value="UniProtKB-UniRule"/>
</dbReference>
<feature type="region of interest" description="Disordered" evidence="8">
    <location>
        <begin position="102"/>
        <end position="122"/>
    </location>
</feature>
<evidence type="ECO:0008006" key="13">
    <source>
        <dbReference type="Google" id="ProtNLM"/>
    </source>
</evidence>
<dbReference type="OMA" id="MGNPPKV"/>
<dbReference type="eggNOG" id="ENOG502QRA7">
    <property type="taxonomic scope" value="Eukaryota"/>
</dbReference>
<dbReference type="AlphaFoldDB" id="V4SM27"/>
<dbReference type="FunFam" id="3.40.50.200:FF:000006">
    <property type="entry name" value="Subtilisin-like protease SBT1.5"/>
    <property type="match status" value="1"/>
</dbReference>
<dbReference type="InterPro" id="IPR034197">
    <property type="entry name" value="Peptidases_S8_3"/>
</dbReference>
<dbReference type="Gene3D" id="3.40.50.200">
    <property type="entry name" value="Peptidase S8/S53 domain"/>
    <property type="match status" value="1"/>
</dbReference>
<dbReference type="Gene3D" id="2.60.40.2310">
    <property type="match status" value="1"/>
</dbReference>
<dbReference type="CDD" id="cd04852">
    <property type="entry name" value="Peptidases_S8_3"/>
    <property type="match status" value="1"/>
</dbReference>
<dbReference type="GO" id="GO:0006508">
    <property type="term" value="P:proteolysis"/>
    <property type="evidence" value="ECO:0007669"/>
    <property type="project" value="UniProtKB-KW"/>
</dbReference>
<dbReference type="Gene3D" id="3.50.30.30">
    <property type="match status" value="1"/>
</dbReference>
<dbReference type="Proteomes" id="UP000030687">
    <property type="component" value="Unassembled WGS sequence"/>
</dbReference>
<reference evidence="11 12" key="1">
    <citation type="submission" date="2013-10" db="EMBL/GenBank/DDBJ databases">
        <authorList>
            <consortium name="International Citrus Genome Consortium"/>
            <person name="Jenkins J."/>
            <person name="Schmutz J."/>
            <person name="Prochnik S."/>
            <person name="Rokhsar D."/>
            <person name="Gmitter F."/>
            <person name="Ollitrault P."/>
            <person name="Machado M."/>
            <person name="Talon M."/>
            <person name="Wincker P."/>
            <person name="Jaillon O."/>
            <person name="Morgante M."/>
        </authorList>
    </citation>
    <scope>NUCLEOTIDE SEQUENCE</scope>
    <source>
        <strain evidence="12">cv. Clemenules</strain>
    </source>
</reference>
<name>V4SM27_CITCL</name>
<keyword evidence="12" id="KW-1185">Reference proteome</keyword>